<evidence type="ECO:0000256" key="1">
    <source>
        <dbReference type="ARBA" id="ARBA00010641"/>
    </source>
</evidence>
<evidence type="ECO:0000256" key="3">
    <source>
        <dbReference type="ARBA" id="ARBA00023082"/>
    </source>
</evidence>
<dbReference type="InterPro" id="IPR036388">
    <property type="entry name" value="WH-like_DNA-bd_sf"/>
</dbReference>
<dbReference type="NCBIfam" id="TIGR02937">
    <property type="entry name" value="sigma70-ECF"/>
    <property type="match status" value="1"/>
</dbReference>
<dbReference type="InterPro" id="IPR007627">
    <property type="entry name" value="RNA_pol_sigma70_r2"/>
</dbReference>
<reference evidence="7 8" key="1">
    <citation type="submission" date="2024-02" db="EMBL/GenBank/DDBJ databases">
        <title>A novel Gemmatimonadota bacterium.</title>
        <authorList>
            <person name="Du Z.-J."/>
            <person name="Ye Y.-Q."/>
        </authorList>
    </citation>
    <scope>NUCLEOTIDE SEQUENCE [LARGE SCALE GENOMIC DNA]</scope>
    <source>
        <strain evidence="7 8">DH-20</strain>
    </source>
</reference>
<keyword evidence="4" id="KW-0804">Transcription</keyword>
<evidence type="ECO:0000313" key="7">
    <source>
        <dbReference type="EMBL" id="MEK9500452.1"/>
    </source>
</evidence>
<evidence type="ECO:0000313" key="8">
    <source>
        <dbReference type="Proteomes" id="UP001484239"/>
    </source>
</evidence>
<organism evidence="7 8">
    <name type="scientific">Gaopeijia maritima</name>
    <dbReference type="NCBI Taxonomy" id="3119007"/>
    <lineage>
        <taxon>Bacteria</taxon>
        <taxon>Pseudomonadati</taxon>
        <taxon>Gemmatimonadota</taxon>
        <taxon>Longimicrobiia</taxon>
        <taxon>Gaopeijiales</taxon>
        <taxon>Gaopeijiaceae</taxon>
        <taxon>Gaopeijia</taxon>
    </lineage>
</organism>
<keyword evidence="3" id="KW-0731">Sigma factor</keyword>
<dbReference type="InterPro" id="IPR013249">
    <property type="entry name" value="RNA_pol_sigma70_r4_t2"/>
</dbReference>
<dbReference type="InterPro" id="IPR014284">
    <property type="entry name" value="RNA_pol_sigma-70_dom"/>
</dbReference>
<protein>
    <submittedName>
        <fullName evidence="7">Sigma-70 family RNA polymerase sigma factor</fullName>
    </submittedName>
</protein>
<evidence type="ECO:0000259" key="6">
    <source>
        <dbReference type="Pfam" id="PF08281"/>
    </source>
</evidence>
<dbReference type="SUPFAM" id="SSF88659">
    <property type="entry name" value="Sigma3 and sigma4 domains of RNA polymerase sigma factors"/>
    <property type="match status" value="1"/>
</dbReference>
<keyword evidence="2" id="KW-0805">Transcription regulation</keyword>
<evidence type="ECO:0000256" key="4">
    <source>
        <dbReference type="ARBA" id="ARBA00023163"/>
    </source>
</evidence>
<keyword evidence="8" id="KW-1185">Reference proteome</keyword>
<feature type="domain" description="RNA polymerase sigma factor 70 region 4 type 2" evidence="6">
    <location>
        <begin position="116"/>
        <end position="168"/>
    </location>
</feature>
<dbReference type="PANTHER" id="PTHR43133:SF46">
    <property type="entry name" value="RNA POLYMERASE SIGMA-70 FACTOR ECF SUBFAMILY"/>
    <property type="match status" value="1"/>
</dbReference>
<dbReference type="EMBL" id="JBBHLI010000002">
    <property type="protein sequence ID" value="MEK9500452.1"/>
    <property type="molecule type" value="Genomic_DNA"/>
</dbReference>
<comment type="caution">
    <text evidence="7">The sequence shown here is derived from an EMBL/GenBank/DDBJ whole genome shotgun (WGS) entry which is preliminary data.</text>
</comment>
<dbReference type="Pfam" id="PF08281">
    <property type="entry name" value="Sigma70_r4_2"/>
    <property type="match status" value="1"/>
</dbReference>
<dbReference type="InterPro" id="IPR013325">
    <property type="entry name" value="RNA_pol_sigma_r2"/>
</dbReference>
<sequence length="181" mass="20921">MTEQQQIERARAGDPRAFRELYEAHVDRVYRLAYRMCGDDDMARDMTQETFIRVHERLAQFRGDAAFSTWLHSIAVSITLNGLRRRKRTSGREHDLDEVAPMAAAPLARAEPDLRDRLRTAIESLPEIYRAVFVMHDMEGYNHREIATALEVAEGTSKARLSRARSRLRDALDDFAPEYAR</sequence>
<dbReference type="Pfam" id="PF04542">
    <property type="entry name" value="Sigma70_r2"/>
    <property type="match status" value="1"/>
</dbReference>
<gene>
    <name evidence="7" type="ORF">WI372_05645</name>
</gene>
<dbReference type="PANTHER" id="PTHR43133">
    <property type="entry name" value="RNA POLYMERASE ECF-TYPE SIGMA FACTO"/>
    <property type="match status" value="1"/>
</dbReference>
<accession>A0ABU9E8R0</accession>
<dbReference type="Gene3D" id="1.10.10.10">
    <property type="entry name" value="Winged helix-like DNA-binding domain superfamily/Winged helix DNA-binding domain"/>
    <property type="match status" value="1"/>
</dbReference>
<dbReference type="InterPro" id="IPR013324">
    <property type="entry name" value="RNA_pol_sigma_r3/r4-like"/>
</dbReference>
<dbReference type="SUPFAM" id="SSF88946">
    <property type="entry name" value="Sigma2 domain of RNA polymerase sigma factors"/>
    <property type="match status" value="1"/>
</dbReference>
<proteinExistence type="inferred from homology"/>
<dbReference type="Proteomes" id="UP001484239">
    <property type="component" value="Unassembled WGS sequence"/>
</dbReference>
<comment type="similarity">
    <text evidence="1">Belongs to the sigma-70 factor family. ECF subfamily.</text>
</comment>
<dbReference type="InterPro" id="IPR039425">
    <property type="entry name" value="RNA_pol_sigma-70-like"/>
</dbReference>
<evidence type="ECO:0000256" key="2">
    <source>
        <dbReference type="ARBA" id="ARBA00023015"/>
    </source>
</evidence>
<evidence type="ECO:0000259" key="5">
    <source>
        <dbReference type="Pfam" id="PF04542"/>
    </source>
</evidence>
<dbReference type="Gene3D" id="1.10.1740.10">
    <property type="match status" value="1"/>
</dbReference>
<dbReference type="RefSeq" id="WP_405284734.1">
    <property type="nucleotide sequence ID" value="NZ_CP144380.1"/>
</dbReference>
<feature type="domain" description="RNA polymerase sigma-70 region 2" evidence="5">
    <location>
        <begin position="21"/>
        <end position="89"/>
    </location>
</feature>
<name>A0ABU9E8R0_9BACT</name>